<dbReference type="VEuPathDB" id="VectorBase:ADAC100517"/>
<feature type="region of interest" description="Disordered" evidence="1">
    <location>
        <begin position="1594"/>
        <end position="1696"/>
    </location>
</feature>
<feature type="compositionally biased region" description="Basic and acidic residues" evidence="1">
    <location>
        <begin position="50"/>
        <end position="66"/>
    </location>
</feature>
<protein>
    <submittedName>
        <fullName evidence="3">Uncharacterized protein</fullName>
    </submittedName>
</protein>
<feature type="compositionally biased region" description="Basic residues" evidence="1">
    <location>
        <begin position="1097"/>
        <end position="1109"/>
    </location>
</feature>
<feature type="chain" id="PRO_5043377635" evidence="2">
    <location>
        <begin position="25"/>
        <end position="1696"/>
    </location>
</feature>
<feature type="compositionally biased region" description="Polar residues" evidence="1">
    <location>
        <begin position="1338"/>
        <end position="1355"/>
    </location>
</feature>
<keyword evidence="2" id="KW-0732">Signal</keyword>
<feature type="compositionally biased region" description="Low complexity" evidence="1">
    <location>
        <begin position="1601"/>
        <end position="1622"/>
    </location>
</feature>
<proteinExistence type="predicted"/>
<dbReference type="EnsemblMetazoa" id="ADAC100517-RA">
    <property type="protein sequence ID" value="ADAC100517-PA"/>
    <property type="gene ID" value="ADAC100517"/>
</dbReference>
<sequence length="1696" mass="184369">MDYIGRTMNICLILFMISITGSRCQYYSNRDIILTPNHLKTYPGKVLYYRPRDHAPPHNNQENKNDDNDDDDGGAVPWEEVLKETVFLALNDNKTSHQQQPSGSTLDNAPLLAKRQQKAIYNAPYIGAVDLTVPRFGDIVELAHGRLEREGEDGESYFFVQQQDGDHQRHSGSKRNVTALWMVERIRHRDDLRGHRYELKFTVAPVVRNSNNNMTNAIDNEMQPASYEEEELAKAWPAGNRTFIIRDEDYPKYFGAILPPNANVPTMHRKNDQAMYDRMFFDLQPQHSYSGGSGASQATRFFRPAVVQPQQTITLGQYLVQSLLSGGETPKYHHHQHHMVPTKFAYPGIYGATSNRIKFPDSFNTASQNVPKYYHHIHFPRPSIAPLAPTALPGSFLIQHTKDNAAPVVAPSANAVHQQQQQDYTKLADHRGAAAINAAISGPDSLEARPNNVQQVIHKPSSPPSPPQNAPQQQQQQQQQQQHQQQKQRPLQFTPHQSQVPTTPYGAAAHQTPTPHQQQQQTPPHIIYRQQQQLQQQQQHPQPPFMIHPNVHPPFAGPAGPFLQPIHAPQHASHLIQSIPFYNPQGQMVLNHIPVMSNHHLIQMSPPQPIAIPVHVQLIPPPHIYAAAPHQQQHQQQHNSISSNNNNLPQHNNSSRRMVCKPSRCVSCNPSRIPSTCTRPSTIPSYHHCRNPCDIRSSNAIHPQKVTGAVGPTAPSTNHRHTPLVQLSGPSIGPSTPQQQQQQRHRFSATPTASTGTTALRGSSSTAPITFPSSTPSTRPSVRYTSAIGQVSGPTAASSIAANHRYSPSAAASASAAVTASLPTVPASPAGLREKFTATAAFHHQPAASESKQSARKLEPPPAPASGASSGASDSATATADAVGSPSNAVSPKYESFGVENAVTPTNIASIATATATAESLLLRSPSSTASSGISSSTFGVSVSNHSPASSSYGTASPAARPSSYGTTSAFSYSNFIDASGAVSVTGKLVSEPVTRSRPPTSSAAAAAQSPTTPISAHPTTQATFVPKPKSYIQQLGPTIGVKYPPAFKSMPSVTILPPQIETPISSTLKTYQYLNHHHDTYDFIPSRVVELAHVKKMAGQKHGKRNKQKAGGSGKHAPGSNHGGSQGNHHMQHQHQPQPQHQQQQHQPQQQQHHHVTVTSNKPLRFYPGEGPEFATHRPEAQLSVQLPPPEKEFAMTYYGTPKHNQKVQRPKNYVTPLHYQAPSSTTPMPAVASSPSASSTVSSTVAPPLSTTPEPTVPRNTSASTFRSATASSTAHYYKNRHEKSDDLSITTMRPRMILKTIYRQFPGSFVSTSTMTSASTEKPIQKWVPKRPRTKSTSGEYSTSTLPSSNRGSDAVVASSDHSPDVVTKNPVVASVTVQQQQQQQTQMSPRARASRGRSRYTYRRIPSGNPPPIPTGQQAIRIGRMRNGSASTTSTTTIKPVPVVTSSVFDSNRIDTRSFEQQERKAEETVMETTTPVEKIKRDATEELVDELAVADQMVAKQVAENKHDALEINEPEKEYVMVKANVTPVNTNEPNVVFFEASDATATASGAGAGVTASKDSSAGRSLGAAIEDLTMSIINHAKAIVNQTEQESEVPETTTVATTTTSATTSKSAESNEISHKVEQPIDTTENEIDADMSNATESAPSHGVTESASETTIATTPATTLDDVELRDDDDDNSKRTTVKDDPSK</sequence>
<feature type="compositionally biased region" description="Low complexity" evidence="1">
    <location>
        <begin position="996"/>
        <end position="1017"/>
    </location>
</feature>
<feature type="compositionally biased region" description="Low complexity" evidence="1">
    <location>
        <begin position="865"/>
        <end position="882"/>
    </location>
</feature>
<feature type="compositionally biased region" description="Low complexity" evidence="1">
    <location>
        <begin position="1135"/>
        <end position="1152"/>
    </location>
</feature>
<feature type="compositionally biased region" description="Polar residues" evidence="1">
    <location>
        <begin position="1314"/>
        <end position="1325"/>
    </location>
</feature>
<name>A0A675B362_ANODA</name>
<feature type="compositionally biased region" description="Low complexity" evidence="1">
    <location>
        <begin position="1656"/>
        <end position="1671"/>
    </location>
</feature>
<feature type="region of interest" description="Disordered" evidence="1">
    <location>
        <begin position="1226"/>
        <end position="1288"/>
    </location>
</feature>
<feature type="region of interest" description="Disordered" evidence="1">
    <location>
        <begin position="456"/>
        <end position="558"/>
    </location>
</feature>
<evidence type="ECO:0000256" key="2">
    <source>
        <dbReference type="SAM" id="SignalP"/>
    </source>
</evidence>
<feature type="compositionally biased region" description="Acidic residues" evidence="1">
    <location>
        <begin position="1673"/>
        <end position="1683"/>
    </location>
</feature>
<feature type="region of interest" description="Disordered" evidence="1">
    <location>
        <begin position="628"/>
        <end position="656"/>
    </location>
</feature>
<feature type="compositionally biased region" description="Low complexity" evidence="1">
    <location>
        <begin position="738"/>
        <end position="781"/>
    </location>
</feature>
<feature type="compositionally biased region" description="Low complexity" evidence="1">
    <location>
        <begin position="1379"/>
        <end position="1390"/>
    </location>
</feature>
<evidence type="ECO:0000313" key="4">
    <source>
        <dbReference type="Proteomes" id="UP000000673"/>
    </source>
</evidence>
<feature type="compositionally biased region" description="Low complexity" evidence="1">
    <location>
        <begin position="628"/>
        <end position="655"/>
    </location>
</feature>
<feature type="compositionally biased region" description="Basic residues" evidence="1">
    <location>
        <begin position="1396"/>
        <end position="1406"/>
    </location>
</feature>
<dbReference type="PANTHER" id="PTHR24330:SF19">
    <property type="entry name" value="MEDIATOR OF RNA POLYMERASE II TRANSCRIPTION SUBUNIT 29"/>
    <property type="match status" value="1"/>
</dbReference>
<feature type="compositionally biased region" description="Low complexity" evidence="1">
    <location>
        <begin position="507"/>
        <end position="540"/>
    </location>
</feature>
<dbReference type="InterPro" id="IPR052145">
    <property type="entry name" value="Mediator/Homeobox_domain"/>
</dbReference>
<feature type="region of interest" description="Disordered" evidence="1">
    <location>
        <begin position="1314"/>
        <end position="1420"/>
    </location>
</feature>
<feature type="region of interest" description="Disordered" evidence="1">
    <location>
        <begin position="1097"/>
        <end position="1157"/>
    </location>
</feature>
<feature type="compositionally biased region" description="Basic and acidic residues" evidence="1">
    <location>
        <begin position="1684"/>
        <end position="1696"/>
    </location>
</feature>
<dbReference type="PANTHER" id="PTHR24330">
    <property type="entry name" value="HOMEOBOX PROTEIN BARH-LIKE"/>
    <property type="match status" value="1"/>
</dbReference>
<dbReference type="Proteomes" id="UP000000673">
    <property type="component" value="Unassembled WGS sequence"/>
</dbReference>
<keyword evidence="4" id="KW-1185">Reference proteome</keyword>
<feature type="region of interest" description="Disordered" evidence="1">
    <location>
        <begin position="926"/>
        <end position="964"/>
    </location>
</feature>
<feature type="compositionally biased region" description="Low complexity" evidence="1">
    <location>
        <begin position="1226"/>
        <end position="1255"/>
    </location>
</feature>
<feature type="compositionally biased region" description="Low complexity" evidence="1">
    <location>
        <begin position="470"/>
        <end position="492"/>
    </location>
</feature>
<feature type="region of interest" description="Disordered" evidence="1">
    <location>
        <begin position="993"/>
        <end position="1022"/>
    </location>
</feature>
<feature type="compositionally biased region" description="Pro residues" evidence="1">
    <location>
        <begin position="541"/>
        <end position="556"/>
    </location>
</feature>
<reference evidence="3" key="2">
    <citation type="submission" date="2020-03" db="UniProtKB">
        <authorList>
            <consortium name="EnsemblMetazoa"/>
        </authorList>
    </citation>
    <scope>IDENTIFICATION</scope>
</reference>
<feature type="region of interest" description="Disordered" evidence="1">
    <location>
        <begin position="50"/>
        <end position="76"/>
    </location>
</feature>
<feature type="region of interest" description="Disordered" evidence="1">
    <location>
        <begin position="705"/>
        <end position="782"/>
    </location>
</feature>
<feature type="signal peptide" evidence="2">
    <location>
        <begin position="1"/>
        <end position="24"/>
    </location>
</feature>
<feature type="compositionally biased region" description="Low complexity" evidence="1">
    <location>
        <begin position="926"/>
        <end position="952"/>
    </location>
</feature>
<organism evidence="3 4">
    <name type="scientific">Anopheles darlingi</name>
    <name type="common">Mosquito</name>
    <dbReference type="NCBI Taxonomy" id="43151"/>
    <lineage>
        <taxon>Eukaryota</taxon>
        <taxon>Metazoa</taxon>
        <taxon>Ecdysozoa</taxon>
        <taxon>Arthropoda</taxon>
        <taxon>Hexapoda</taxon>
        <taxon>Insecta</taxon>
        <taxon>Pterygota</taxon>
        <taxon>Neoptera</taxon>
        <taxon>Endopterygota</taxon>
        <taxon>Diptera</taxon>
        <taxon>Nematocera</taxon>
        <taxon>Culicoidea</taxon>
        <taxon>Culicidae</taxon>
        <taxon>Anophelinae</taxon>
        <taxon>Anopheles</taxon>
    </lineage>
</organism>
<evidence type="ECO:0000256" key="1">
    <source>
        <dbReference type="SAM" id="MobiDB-lite"/>
    </source>
</evidence>
<feature type="region of interest" description="Disordered" evidence="1">
    <location>
        <begin position="843"/>
        <end position="891"/>
    </location>
</feature>
<feature type="compositionally biased region" description="Low complexity" evidence="1">
    <location>
        <begin position="1263"/>
        <end position="1277"/>
    </location>
</feature>
<evidence type="ECO:0000313" key="3">
    <source>
        <dbReference type="EnsemblMetazoa" id="ADAC100517-PA"/>
    </source>
</evidence>
<reference evidence="4" key="1">
    <citation type="journal article" date="2010" name="BMC Genomics">
        <title>Combination of measures distinguishes pre-miRNAs from other stem-loops in the genome of the newly sequenced Anopheles darlingi.</title>
        <authorList>
            <person name="Mendes N.D."/>
            <person name="Freitas A.T."/>
            <person name="Vasconcelos A.T."/>
            <person name="Sagot M.F."/>
        </authorList>
    </citation>
    <scope>NUCLEOTIDE SEQUENCE</scope>
</reference>
<accession>A0A675B362</accession>